<comment type="similarity">
    <text evidence="1">Belongs to the aspartate/glutamate racemases family.</text>
</comment>
<dbReference type="Pfam" id="PF01177">
    <property type="entry name" value="Asp_Glu_race"/>
    <property type="match status" value="1"/>
</dbReference>
<dbReference type="SUPFAM" id="SSF53681">
    <property type="entry name" value="Aspartate/glutamate racemase"/>
    <property type="match status" value="2"/>
</dbReference>
<dbReference type="InterPro" id="IPR001920">
    <property type="entry name" value="Asp/Glu_race"/>
</dbReference>
<dbReference type="Gene3D" id="3.40.50.1860">
    <property type="match status" value="2"/>
</dbReference>
<dbReference type="InterPro" id="IPR018187">
    <property type="entry name" value="Asp/Glu_racemase_AS_1"/>
</dbReference>
<sequence length="230" mass="25887">MKTIGLIGGMSWESSVEYYRIINEEIKNKLGGLHSAKCILYSIDFEEIERFQVEGNWEKAGMLLSDVAQALEKAGAEFIVICTNTMHKVIKYIEEKIRIPILHIADATARQIQNSKMSKVGLLGTKYTMEQDFYRSRIEAYGIEVLVPNNADRESVNKVIYEELCLGEINQSSREQYQKIIKRLIDKGAEGIILGCTEIGLLVKPDNSDVPLFDTTVIHAIESVNIALEG</sequence>
<dbReference type="InterPro" id="IPR004380">
    <property type="entry name" value="Asp_race"/>
</dbReference>
<evidence type="ECO:0000313" key="4">
    <source>
        <dbReference type="Proteomes" id="UP001238088"/>
    </source>
</evidence>
<evidence type="ECO:0000313" key="3">
    <source>
        <dbReference type="EMBL" id="MDQ0270426.1"/>
    </source>
</evidence>
<keyword evidence="2 3" id="KW-0413">Isomerase</keyword>
<proteinExistence type="inferred from homology"/>
<dbReference type="InterPro" id="IPR015942">
    <property type="entry name" value="Asp/Glu/hydantoin_racemase"/>
</dbReference>
<comment type="caution">
    <text evidence="3">The sequence shown here is derived from an EMBL/GenBank/DDBJ whole genome shotgun (WGS) entry which is preliminary data.</text>
</comment>
<evidence type="ECO:0000256" key="2">
    <source>
        <dbReference type="ARBA" id="ARBA00023235"/>
    </source>
</evidence>
<dbReference type="PANTHER" id="PTHR21198:SF7">
    <property type="entry name" value="ASPARTATE-GLUTAMATE RACEMASE FAMILY"/>
    <property type="match status" value="1"/>
</dbReference>
<reference evidence="3 4" key="1">
    <citation type="submission" date="2023-07" db="EMBL/GenBank/DDBJ databases">
        <title>Genomic Encyclopedia of Type Strains, Phase IV (KMG-IV): sequencing the most valuable type-strain genomes for metagenomic binning, comparative biology and taxonomic classification.</title>
        <authorList>
            <person name="Goeker M."/>
        </authorList>
    </citation>
    <scope>NUCLEOTIDE SEQUENCE [LARGE SCALE GENOMIC DNA]</scope>
    <source>
        <strain evidence="3 4">DSM 23494</strain>
    </source>
</reference>
<dbReference type="PROSITE" id="PS00923">
    <property type="entry name" value="ASP_GLU_RACEMASE_1"/>
    <property type="match status" value="1"/>
</dbReference>
<dbReference type="GO" id="GO:0047689">
    <property type="term" value="F:aspartate racemase activity"/>
    <property type="evidence" value="ECO:0007669"/>
    <property type="project" value="UniProtKB-EC"/>
</dbReference>
<dbReference type="NCBIfam" id="TIGR00035">
    <property type="entry name" value="asp_race"/>
    <property type="match status" value="1"/>
</dbReference>
<dbReference type="Proteomes" id="UP001238088">
    <property type="component" value="Unassembled WGS sequence"/>
</dbReference>
<keyword evidence="4" id="KW-1185">Reference proteome</keyword>
<evidence type="ECO:0000256" key="1">
    <source>
        <dbReference type="ARBA" id="ARBA00007847"/>
    </source>
</evidence>
<dbReference type="RefSeq" id="WP_307474848.1">
    <property type="nucleotide sequence ID" value="NZ_JAUSUB010000008.1"/>
</dbReference>
<protein>
    <submittedName>
        <fullName evidence="3">Aspartate racemase</fullName>
        <ecNumber evidence="3">5.1.1.13</ecNumber>
    </submittedName>
</protein>
<dbReference type="PANTHER" id="PTHR21198">
    <property type="entry name" value="GLUTAMATE RACEMASE"/>
    <property type="match status" value="1"/>
</dbReference>
<dbReference type="EC" id="5.1.1.13" evidence="3"/>
<gene>
    <name evidence="3" type="ORF">J2S17_002301</name>
</gene>
<dbReference type="EMBL" id="JAUSUB010000008">
    <property type="protein sequence ID" value="MDQ0270426.1"/>
    <property type="molecule type" value="Genomic_DNA"/>
</dbReference>
<organism evidence="3 4">
    <name type="scientific">Cytobacillus purgationiresistens</name>
    <dbReference type="NCBI Taxonomy" id="863449"/>
    <lineage>
        <taxon>Bacteria</taxon>
        <taxon>Bacillati</taxon>
        <taxon>Bacillota</taxon>
        <taxon>Bacilli</taxon>
        <taxon>Bacillales</taxon>
        <taxon>Bacillaceae</taxon>
        <taxon>Cytobacillus</taxon>
    </lineage>
</organism>
<name>A0ABU0AI82_9BACI</name>
<accession>A0ABU0AI82</accession>